<dbReference type="HOGENOM" id="CLU_721055_0_0_7"/>
<gene>
    <name evidence="1" type="ordered locus">Dalk_2180</name>
</gene>
<proteinExistence type="predicted"/>
<accession>B8FF56</accession>
<dbReference type="Proteomes" id="UP000000739">
    <property type="component" value="Chromosome"/>
</dbReference>
<evidence type="ECO:0000313" key="2">
    <source>
        <dbReference type="Proteomes" id="UP000000739"/>
    </source>
</evidence>
<dbReference type="EMBL" id="CP001322">
    <property type="protein sequence ID" value="ACL03873.1"/>
    <property type="molecule type" value="Genomic_DNA"/>
</dbReference>
<keyword evidence="2" id="KW-1185">Reference proteome</keyword>
<name>B8FF56_DESAL</name>
<evidence type="ECO:0000313" key="1">
    <source>
        <dbReference type="EMBL" id="ACL03873.1"/>
    </source>
</evidence>
<reference evidence="1 2" key="1">
    <citation type="journal article" date="2012" name="Environ. Microbiol.">
        <title>The genome sequence of Desulfatibacillum alkenivorans AK-01: a blueprint for anaerobic alkane oxidation.</title>
        <authorList>
            <person name="Callaghan A.V."/>
            <person name="Morris B.E."/>
            <person name="Pereira I.A."/>
            <person name="McInerney M.J."/>
            <person name="Austin R.N."/>
            <person name="Groves J.T."/>
            <person name="Kukor J.J."/>
            <person name="Suflita J.M."/>
            <person name="Young L.Y."/>
            <person name="Zylstra G.J."/>
            <person name="Wawrik B."/>
        </authorList>
    </citation>
    <scope>NUCLEOTIDE SEQUENCE [LARGE SCALE GENOMIC DNA]</scope>
    <source>
        <strain evidence="1 2">AK-01</strain>
    </source>
</reference>
<dbReference type="RefSeq" id="WP_015946948.1">
    <property type="nucleotide sequence ID" value="NC_011768.1"/>
</dbReference>
<dbReference type="KEGG" id="dal:Dalk_2180"/>
<sequence>MIKWLGASIVAMLMVIVLISQEPAGAGMAPVGDEDLAEITAQTGINLYGSLKATAGNLIIASTAGGLKLGGWRLNNATTSTADPASTTDGSISFSQWGPFSINVGYRNATAGKRAVLRIGLDARVNNDAPTWVFKNIQMWQDEDWSSYSGEPYYNGTDLQRDNPDGNLWNYDWSATNSLTDLQEGTYAGGHNNYSSGNHTEAGWIDIGGLYLTTIHLWQTYIDIFNDGQTSSSQIQGYGRFFGTVERVTIQWGQTYLDGAAVIDNLTFSRLPVSTGGTTDNYMILGNETGGDPLVWDQTSNFRDSTGTITMNNMRIWFPFEGSLTWDNFAFRDLSYTRSNGTVDASGYLNLGALEVNHLRGTITIDFPQQENPDAYDGGWWNY</sequence>
<protein>
    <submittedName>
        <fullName evidence="1">Uncharacterized protein</fullName>
    </submittedName>
</protein>
<dbReference type="AlphaFoldDB" id="B8FF56"/>
<organism evidence="1 2">
    <name type="scientific">Desulfatibacillum aliphaticivorans</name>
    <dbReference type="NCBI Taxonomy" id="218208"/>
    <lineage>
        <taxon>Bacteria</taxon>
        <taxon>Pseudomonadati</taxon>
        <taxon>Thermodesulfobacteriota</taxon>
        <taxon>Desulfobacteria</taxon>
        <taxon>Desulfobacterales</taxon>
        <taxon>Desulfatibacillaceae</taxon>
        <taxon>Desulfatibacillum</taxon>
    </lineage>
</organism>